<sequence>MNVTLMKHSEPPADFPKLKPWWKTPTFLISLLVGAGITVFILAFINTALQLTPAQLLRYPPAILLTLTIIGWSFGFGRSEGMEDAETLHSKQMVEWYLQNPQQLLKALEGQTFEDKILSTAKLHILHATGDGLFATIVCQKTPEEMLEVHCRFDNQPTLTKVTSRQKEEMKTYFLQHNRDVYQRLYGTPDVW</sequence>
<dbReference type="Proteomes" id="UP000632222">
    <property type="component" value="Unassembled WGS sequence"/>
</dbReference>
<feature type="transmembrane region" description="Helical" evidence="1">
    <location>
        <begin position="57"/>
        <end position="76"/>
    </location>
</feature>
<evidence type="ECO:0008006" key="4">
    <source>
        <dbReference type="Google" id="ProtNLM"/>
    </source>
</evidence>
<keyword evidence="1" id="KW-1133">Transmembrane helix</keyword>
<dbReference type="EMBL" id="BMOD01000014">
    <property type="protein sequence ID" value="GGJ44382.1"/>
    <property type="molecule type" value="Genomic_DNA"/>
</dbReference>
<feature type="transmembrane region" description="Helical" evidence="1">
    <location>
        <begin position="27"/>
        <end position="45"/>
    </location>
</feature>
<proteinExistence type="predicted"/>
<reference evidence="3" key="1">
    <citation type="journal article" date="2019" name="Int. J. Syst. Evol. Microbiol.">
        <title>The Global Catalogue of Microorganisms (GCM) 10K type strain sequencing project: providing services to taxonomists for standard genome sequencing and annotation.</title>
        <authorList>
            <consortium name="The Broad Institute Genomics Platform"/>
            <consortium name="The Broad Institute Genome Sequencing Center for Infectious Disease"/>
            <person name="Wu L."/>
            <person name="Ma J."/>
        </authorList>
    </citation>
    <scope>NUCLEOTIDE SEQUENCE [LARGE SCALE GENOMIC DNA]</scope>
    <source>
        <strain evidence="3">JCM 14370</strain>
    </source>
</reference>
<evidence type="ECO:0000313" key="3">
    <source>
        <dbReference type="Proteomes" id="UP000632222"/>
    </source>
</evidence>
<organism evidence="2 3">
    <name type="scientific">Deinococcus roseus</name>
    <dbReference type="NCBI Taxonomy" id="392414"/>
    <lineage>
        <taxon>Bacteria</taxon>
        <taxon>Thermotogati</taxon>
        <taxon>Deinococcota</taxon>
        <taxon>Deinococci</taxon>
        <taxon>Deinococcales</taxon>
        <taxon>Deinococcaceae</taxon>
        <taxon>Deinococcus</taxon>
    </lineage>
</organism>
<gene>
    <name evidence="2" type="ORF">GCM10008938_33230</name>
</gene>
<name>A0ABQ2D5N3_9DEIO</name>
<accession>A0ABQ2D5N3</accession>
<evidence type="ECO:0000256" key="1">
    <source>
        <dbReference type="SAM" id="Phobius"/>
    </source>
</evidence>
<evidence type="ECO:0000313" key="2">
    <source>
        <dbReference type="EMBL" id="GGJ44382.1"/>
    </source>
</evidence>
<comment type="caution">
    <text evidence="2">The sequence shown here is derived from an EMBL/GenBank/DDBJ whole genome shotgun (WGS) entry which is preliminary data.</text>
</comment>
<keyword evidence="1" id="KW-0812">Transmembrane</keyword>
<protein>
    <recommendedName>
        <fullName evidence="4">DUF3239 domain-containing protein</fullName>
    </recommendedName>
</protein>
<dbReference type="RefSeq" id="WP_189004387.1">
    <property type="nucleotide sequence ID" value="NZ_BMOD01000014.1"/>
</dbReference>
<keyword evidence="3" id="KW-1185">Reference proteome</keyword>
<keyword evidence="1" id="KW-0472">Membrane</keyword>